<keyword evidence="3" id="KW-1185">Reference proteome</keyword>
<organism evidence="2 3">
    <name type="scientific">Agrilutibacter niabensis</name>
    <dbReference type="NCBI Taxonomy" id="380628"/>
    <lineage>
        <taxon>Bacteria</taxon>
        <taxon>Pseudomonadati</taxon>
        <taxon>Pseudomonadota</taxon>
        <taxon>Gammaproteobacteria</taxon>
        <taxon>Lysobacterales</taxon>
        <taxon>Lysobacteraceae</taxon>
        <taxon>Agrilutibacter</taxon>
    </lineage>
</organism>
<proteinExistence type="predicted"/>
<reference evidence="2 3" key="1">
    <citation type="submission" date="2023-07" db="EMBL/GenBank/DDBJ databases">
        <title>Sorghum-associated microbial communities from plants grown in Nebraska, USA.</title>
        <authorList>
            <person name="Schachtman D."/>
        </authorList>
    </citation>
    <scope>NUCLEOTIDE SEQUENCE [LARGE SCALE GENOMIC DNA]</scope>
    <source>
        <strain evidence="2 3">BE187</strain>
    </source>
</reference>
<name>A0ABU1VK86_9GAMM</name>
<accession>A0ABU1VK86</accession>
<dbReference type="InterPro" id="IPR002545">
    <property type="entry name" value="CheW-lke_dom"/>
</dbReference>
<evidence type="ECO:0000313" key="3">
    <source>
        <dbReference type="Proteomes" id="UP001267878"/>
    </source>
</evidence>
<dbReference type="SUPFAM" id="SSF50341">
    <property type="entry name" value="CheW-like"/>
    <property type="match status" value="1"/>
</dbReference>
<sequence>MKTSQHNAPQAQANPQTDIRGVLIAVARARLLLPNATIAEVLSFAPPTPVEGAPEWLLGRIRWRGWEVPLVAFSRMADIAPEAGGLGSKVVVLKALSGDPKAPYFAMLTQGFPRLVTVSPDRLQYDAEQHLPAGVHARVWLNEDEAYIPDLEAIEVLIGNAIAQAQAA</sequence>
<evidence type="ECO:0000259" key="1">
    <source>
        <dbReference type="PROSITE" id="PS50851"/>
    </source>
</evidence>
<dbReference type="RefSeq" id="WP_310051176.1">
    <property type="nucleotide sequence ID" value="NZ_JAVDVW010000001.1"/>
</dbReference>
<dbReference type="PROSITE" id="PS50851">
    <property type="entry name" value="CHEW"/>
    <property type="match status" value="1"/>
</dbReference>
<comment type="caution">
    <text evidence="2">The sequence shown here is derived from an EMBL/GenBank/DDBJ whole genome shotgun (WGS) entry which is preliminary data.</text>
</comment>
<protein>
    <submittedName>
        <fullName evidence="2">Chemosensory pili system protein ChpC</fullName>
    </submittedName>
</protein>
<dbReference type="Pfam" id="PF01584">
    <property type="entry name" value="CheW"/>
    <property type="match status" value="1"/>
</dbReference>
<evidence type="ECO:0000313" key="2">
    <source>
        <dbReference type="EMBL" id="MDR7097893.1"/>
    </source>
</evidence>
<feature type="domain" description="CheW-like" evidence="1">
    <location>
        <begin position="18"/>
        <end position="160"/>
    </location>
</feature>
<dbReference type="Proteomes" id="UP001267878">
    <property type="component" value="Unassembled WGS sequence"/>
</dbReference>
<dbReference type="EMBL" id="JAVDVW010000001">
    <property type="protein sequence ID" value="MDR7097893.1"/>
    <property type="molecule type" value="Genomic_DNA"/>
</dbReference>
<dbReference type="SMART" id="SM00260">
    <property type="entry name" value="CheW"/>
    <property type="match status" value="1"/>
</dbReference>
<gene>
    <name evidence="2" type="ORF">J2X04_000240</name>
</gene>
<dbReference type="InterPro" id="IPR036061">
    <property type="entry name" value="CheW-like_dom_sf"/>
</dbReference>
<dbReference type="Gene3D" id="2.40.50.180">
    <property type="entry name" value="CheA-289, Domain 4"/>
    <property type="match status" value="1"/>
</dbReference>